<dbReference type="InterPro" id="IPR046342">
    <property type="entry name" value="CBS_dom_sf"/>
</dbReference>
<evidence type="ECO:0000313" key="4">
    <source>
        <dbReference type="EMBL" id="MDN3293266.1"/>
    </source>
</evidence>
<sequence>MTTARQLMTKGVDCVDERDTVLQAAEMMTQLGVGAMPICGSDDKLKGMLTDRDIVVKVLGAGKDPARTTAGDLAQGHVVYVDADDDAQMVLRTMSQHKVRRLPVIDDHRLVGMIAQADVARGLPDPQVGDLLEALSTD</sequence>
<dbReference type="PROSITE" id="PS51371">
    <property type="entry name" value="CBS"/>
    <property type="match status" value="2"/>
</dbReference>
<dbReference type="Proteomes" id="UP001174050">
    <property type="component" value="Unassembled WGS sequence"/>
</dbReference>
<reference evidence="4" key="1">
    <citation type="submission" date="2023-06" db="EMBL/GenBank/DDBJ databases">
        <title>WGS-Sequencing of Streptomyces ficellus isolate 21 collected from sand in Gara Djebilet Iron Mine in Algeria.</title>
        <authorList>
            <person name="Zegers G.P."/>
            <person name="Gomez A."/>
            <person name="Gueddou A."/>
            <person name="Zahara A.F."/>
            <person name="Worth M."/>
            <person name="Sevigny J.L."/>
            <person name="Tisa L."/>
        </authorList>
    </citation>
    <scope>NUCLEOTIDE SEQUENCE</scope>
    <source>
        <strain evidence="4">AS11</strain>
    </source>
</reference>
<evidence type="ECO:0000313" key="5">
    <source>
        <dbReference type="Proteomes" id="UP001174050"/>
    </source>
</evidence>
<keyword evidence="1 2" id="KW-0129">CBS domain</keyword>
<comment type="caution">
    <text evidence="4">The sequence shown here is derived from an EMBL/GenBank/DDBJ whole genome shotgun (WGS) entry which is preliminary data.</text>
</comment>
<dbReference type="SMART" id="SM00116">
    <property type="entry name" value="CBS"/>
    <property type="match status" value="2"/>
</dbReference>
<dbReference type="InterPro" id="IPR000644">
    <property type="entry name" value="CBS_dom"/>
</dbReference>
<dbReference type="Gene3D" id="3.10.580.10">
    <property type="entry name" value="CBS-domain"/>
    <property type="match status" value="1"/>
</dbReference>
<feature type="domain" description="CBS" evidence="3">
    <location>
        <begin position="8"/>
        <end position="65"/>
    </location>
</feature>
<feature type="domain" description="CBS" evidence="3">
    <location>
        <begin position="73"/>
        <end position="131"/>
    </location>
</feature>
<dbReference type="CDD" id="cd04622">
    <property type="entry name" value="CBS_pair_HRP1_like"/>
    <property type="match status" value="1"/>
</dbReference>
<dbReference type="RefSeq" id="WP_290110120.1">
    <property type="nucleotide sequence ID" value="NZ_JAUEPL010000004.1"/>
</dbReference>
<protein>
    <submittedName>
        <fullName evidence="4">CBS domain-containing protein</fullName>
    </submittedName>
</protein>
<dbReference type="PANTHER" id="PTHR43080:SF2">
    <property type="entry name" value="CBS DOMAIN-CONTAINING PROTEIN"/>
    <property type="match status" value="1"/>
</dbReference>
<evidence type="ECO:0000259" key="3">
    <source>
        <dbReference type="PROSITE" id="PS51371"/>
    </source>
</evidence>
<dbReference type="InterPro" id="IPR051257">
    <property type="entry name" value="Diverse_CBS-Domain"/>
</dbReference>
<proteinExistence type="predicted"/>
<dbReference type="Pfam" id="PF00571">
    <property type="entry name" value="CBS"/>
    <property type="match status" value="2"/>
</dbReference>
<organism evidence="4 5">
    <name type="scientific">Streptomyces ficellus</name>
    <dbReference type="NCBI Taxonomy" id="1977088"/>
    <lineage>
        <taxon>Bacteria</taxon>
        <taxon>Bacillati</taxon>
        <taxon>Actinomycetota</taxon>
        <taxon>Actinomycetes</taxon>
        <taxon>Kitasatosporales</taxon>
        <taxon>Streptomycetaceae</taxon>
        <taxon>Streptomyces</taxon>
    </lineage>
</organism>
<accession>A0ABT7Z1C8</accession>
<keyword evidence="5" id="KW-1185">Reference proteome</keyword>
<dbReference type="SUPFAM" id="SSF54631">
    <property type="entry name" value="CBS-domain pair"/>
    <property type="match status" value="1"/>
</dbReference>
<evidence type="ECO:0000256" key="2">
    <source>
        <dbReference type="PROSITE-ProRule" id="PRU00703"/>
    </source>
</evidence>
<name>A0ABT7Z1C8_9ACTN</name>
<dbReference type="PANTHER" id="PTHR43080">
    <property type="entry name" value="CBS DOMAIN-CONTAINING PROTEIN CBSX3, MITOCHONDRIAL"/>
    <property type="match status" value="1"/>
</dbReference>
<gene>
    <name evidence="4" type="ORF">QWM81_04210</name>
</gene>
<evidence type="ECO:0000256" key="1">
    <source>
        <dbReference type="ARBA" id="ARBA00023122"/>
    </source>
</evidence>
<dbReference type="EMBL" id="JAUEPL010000004">
    <property type="protein sequence ID" value="MDN3293266.1"/>
    <property type="molecule type" value="Genomic_DNA"/>
</dbReference>